<protein>
    <submittedName>
        <fullName evidence="2">Uncharacterized protein</fullName>
    </submittedName>
</protein>
<keyword evidence="3" id="KW-1185">Reference proteome</keyword>
<dbReference type="Proteomes" id="UP000399805">
    <property type="component" value="Unassembled WGS sequence"/>
</dbReference>
<reference evidence="2 3" key="1">
    <citation type="submission" date="2019-09" db="EMBL/GenBank/DDBJ databases">
        <authorList>
            <person name="Leyn A S."/>
        </authorList>
    </citation>
    <scope>NUCLEOTIDE SEQUENCE [LARGE SCALE GENOMIC DNA]</scope>
    <source>
        <strain evidence="2">AA231_1</strain>
    </source>
</reference>
<proteinExistence type="predicted"/>
<feature type="region of interest" description="Disordered" evidence="1">
    <location>
        <begin position="124"/>
        <end position="146"/>
    </location>
</feature>
<organism evidence="2 3">
    <name type="scientific">Amycolatopsis camponoti</name>
    <dbReference type="NCBI Taxonomy" id="2606593"/>
    <lineage>
        <taxon>Bacteria</taxon>
        <taxon>Bacillati</taxon>
        <taxon>Actinomycetota</taxon>
        <taxon>Actinomycetes</taxon>
        <taxon>Pseudonocardiales</taxon>
        <taxon>Pseudonocardiaceae</taxon>
        <taxon>Amycolatopsis</taxon>
    </lineage>
</organism>
<sequence length="146" mass="14761">MKAASRVPVSLETAIAGATPTRLSTVPALSAAYPSAGKAGTDVHAATVGTTAALDPGPPPGAPEEGHPGGVGFPRDGPLLARRTLGARHARRAGGRLLFWGSGWRSPCFTVVVRGFRVAEPPARGGASVVTVGGRSPHRPAAEGMW</sequence>
<evidence type="ECO:0000313" key="3">
    <source>
        <dbReference type="Proteomes" id="UP000399805"/>
    </source>
</evidence>
<gene>
    <name evidence="2" type="ORF">AA23TX_01970</name>
</gene>
<accession>A0A6I8LP58</accession>
<evidence type="ECO:0000313" key="2">
    <source>
        <dbReference type="EMBL" id="VVJ16949.1"/>
    </source>
</evidence>
<dbReference type="AlphaFoldDB" id="A0A6I8LP58"/>
<name>A0A6I8LP58_9PSEU</name>
<dbReference type="EMBL" id="CABVGP010000001">
    <property type="protein sequence ID" value="VVJ16949.1"/>
    <property type="molecule type" value="Genomic_DNA"/>
</dbReference>
<feature type="region of interest" description="Disordered" evidence="1">
    <location>
        <begin position="50"/>
        <end position="78"/>
    </location>
</feature>
<evidence type="ECO:0000256" key="1">
    <source>
        <dbReference type="SAM" id="MobiDB-lite"/>
    </source>
</evidence>